<proteinExistence type="inferred from homology"/>
<keyword evidence="1" id="KW-0805">Transcription regulation</keyword>
<dbReference type="Pfam" id="PF03514">
    <property type="entry name" value="GRAS"/>
    <property type="match status" value="1"/>
</dbReference>
<dbReference type="InterPro" id="IPR005202">
    <property type="entry name" value="TF_GRAS"/>
</dbReference>
<evidence type="ECO:0000256" key="3">
    <source>
        <dbReference type="PROSITE-ProRule" id="PRU01191"/>
    </source>
</evidence>
<gene>
    <name evidence="5" type="primary">LOC115747750</name>
</gene>
<reference evidence="4" key="1">
    <citation type="submission" date="2025-05" db="UniProtKB">
        <authorList>
            <consortium name="RefSeq"/>
        </authorList>
    </citation>
    <scope>NUCLEOTIDE SEQUENCE [LARGE SCALE GENOMIC DNA]</scope>
</reference>
<comment type="similarity">
    <text evidence="3">Belongs to the GRAS family.</text>
</comment>
<evidence type="ECO:0000313" key="4">
    <source>
        <dbReference type="Proteomes" id="UP000827889"/>
    </source>
</evidence>
<dbReference type="PANTHER" id="PTHR31636">
    <property type="entry name" value="OSJNBA0084A10.13 PROTEIN-RELATED"/>
    <property type="match status" value="1"/>
</dbReference>
<dbReference type="GeneID" id="115747750"/>
<organism evidence="4 5">
    <name type="scientific">Rhodamnia argentea</name>
    <dbReference type="NCBI Taxonomy" id="178133"/>
    <lineage>
        <taxon>Eukaryota</taxon>
        <taxon>Viridiplantae</taxon>
        <taxon>Streptophyta</taxon>
        <taxon>Embryophyta</taxon>
        <taxon>Tracheophyta</taxon>
        <taxon>Spermatophyta</taxon>
        <taxon>Magnoliopsida</taxon>
        <taxon>eudicotyledons</taxon>
        <taxon>Gunneridae</taxon>
        <taxon>Pentapetalae</taxon>
        <taxon>rosids</taxon>
        <taxon>malvids</taxon>
        <taxon>Myrtales</taxon>
        <taxon>Myrtaceae</taxon>
        <taxon>Myrtoideae</taxon>
        <taxon>Myrteae</taxon>
        <taxon>Australasian group</taxon>
        <taxon>Rhodamnia</taxon>
    </lineage>
</organism>
<keyword evidence="2" id="KW-0804">Transcription</keyword>
<evidence type="ECO:0000256" key="1">
    <source>
        <dbReference type="ARBA" id="ARBA00023015"/>
    </source>
</evidence>
<dbReference type="AlphaFoldDB" id="A0A8B8Q0B9"/>
<dbReference type="PROSITE" id="PS50985">
    <property type="entry name" value="GRAS"/>
    <property type="match status" value="1"/>
</dbReference>
<dbReference type="KEGG" id="rarg:115747750"/>
<feature type="region of interest" description="SAW" evidence="3">
    <location>
        <begin position="518"/>
        <end position="594"/>
    </location>
</feature>
<protein>
    <submittedName>
        <fullName evidence="5">DELLA protein GAI-like</fullName>
    </submittedName>
</protein>
<dbReference type="Proteomes" id="UP000827889">
    <property type="component" value="Chromosome 1"/>
</dbReference>
<dbReference type="RefSeq" id="XP_030539872.2">
    <property type="nucleotide sequence ID" value="XM_030684012.2"/>
</dbReference>
<evidence type="ECO:0000256" key="2">
    <source>
        <dbReference type="ARBA" id="ARBA00023163"/>
    </source>
</evidence>
<feature type="region of interest" description="Leucine repeat II (LRII)" evidence="3">
    <location>
        <begin position="383"/>
        <end position="415"/>
    </location>
</feature>
<sequence>MASTTFSFEVFGPVVVRENLGSNNEFDDVVGGTNGSKHNHSREEYWRDSSFMETLNSDFGLYQDNLLESDLVFAKFQQQDKQEEYPLPADDLLDDLNFEAGSPTLQTCLKEIANLGSELSGVQHGKDKKEKQHPFWLASLELLKSYEHRWKKLDGDKFIKPSSNTTLNRLADPSLSTEEIIRLAGVKFIQTTSSVGDLPSTFIHPYGSSFSGLSDQDMKDAQLVELLLFAAEKVHYQEFHRASKLLNQCNCLCSNKGNPIQRVVFYFAEALRERIDRGSGRIAVNACGKRQKPDPHAQMTNPTRSKIACHQELPFVQVAQFAGVQAIVESVDDAKKVHVIDLNIGSGAQWTILMQALVLCYDCQIELLKITAVGTSSKNRIDETGKRLINFAQSMSLPFTFKSVVVGDVLDLKHELFEIDTEEAVFVYSQYFLRTLIPQPNRLESLMKVIRKTNPRVMVVAEVEANLNSPNFVHRFIESLFYYGACFDCLEASMSREDFNRRIIESIYFGDAVKNILASEGEERTVRHVKIDVWRAYFGRFGMIEAELSSSSLYHANLVMEKFGCGRFCTFDMNGKCLIVGWKGTPVQSLSVLKFT</sequence>
<evidence type="ECO:0000313" key="5">
    <source>
        <dbReference type="RefSeq" id="XP_030539872.2"/>
    </source>
</evidence>
<reference evidence="5" key="2">
    <citation type="submission" date="2025-08" db="UniProtKB">
        <authorList>
            <consortium name="RefSeq"/>
        </authorList>
    </citation>
    <scope>IDENTIFICATION</scope>
    <source>
        <tissue evidence="5">Leaf</tissue>
    </source>
</reference>
<name>A0A8B8Q0B9_9MYRT</name>
<keyword evidence="4" id="KW-1185">Reference proteome</keyword>
<comment type="caution">
    <text evidence="3">Lacks conserved residue(s) required for the propagation of feature annotation.</text>
</comment>
<feature type="short sequence motif" description="VHIID" evidence="3">
    <location>
        <begin position="337"/>
        <end position="341"/>
    </location>
</feature>
<accession>A0A8B8Q0B9</accession>